<dbReference type="GO" id="GO:0005524">
    <property type="term" value="F:ATP binding"/>
    <property type="evidence" value="ECO:0007669"/>
    <property type="project" value="UniProtKB-KW"/>
</dbReference>
<dbReference type="InterPro" id="IPR045006">
    <property type="entry name" value="CHLI-like"/>
</dbReference>
<name>A0A1E2SJL4_LEIXY</name>
<evidence type="ECO:0000256" key="1">
    <source>
        <dbReference type="ARBA" id="ARBA00006354"/>
    </source>
</evidence>
<dbReference type="RefSeq" id="WP_011186278.1">
    <property type="nucleotide sequence ID" value="NZ_LNZG01000025.1"/>
</dbReference>
<dbReference type="Gene3D" id="3.40.50.300">
    <property type="entry name" value="P-loop containing nucleotide triphosphate hydrolases"/>
    <property type="match status" value="1"/>
</dbReference>
<proteinExistence type="inferred from homology"/>
<comment type="similarity">
    <text evidence="1">Belongs to the Mg-chelatase subunits D/I family. ComM subfamily.</text>
</comment>
<evidence type="ECO:0000313" key="6">
    <source>
        <dbReference type="Proteomes" id="UP000094426"/>
    </source>
</evidence>
<dbReference type="PRINTS" id="PR01657">
    <property type="entry name" value="MCMFAMILY"/>
</dbReference>
<dbReference type="InterPro" id="IPR003593">
    <property type="entry name" value="AAA+_ATPase"/>
</dbReference>
<sequence>MALGRTFAVALMGVRGDIVEVEADISAGLPAFVLIGLPDTALGESRKRVTSAAVNAGVPLAQRKLTVNLSPAALRKQGSAFDLAIAIAALTASGVIPAESAARTVHLGELGLGGRLRPVLGVLPSVLAARAAGFRRVLVPTANADEAALVDGVEVVAVPGLRAAAIAHGSELDPIEVDPVPAAGTVLPAEPDMSDIAGNEEAVEALVVAAAGGHNVTMIGLPGAGKTMLARRLPSLLPDLTPDQALETTSIRSLAGVGTVGGLIHRPPFESPRHTASAVALVGGGSGRITPGAVVRATNGVLFLDEAAEFPAAVLDVLRQPLESGTITIHRASGAATYPARFQLVLAANPCPCGQYGSAEEECVCPPAARRCYLARLSGPLLDRVDLRLTVRRLGLGALRLGRIGAPTGPPSAALRVRVEAARAAAASRLSGTAWSRNADVEGSWLRSGPFRVHGGALFPLDRALERGTISMRGYERTLRVAWTLADLDQSPTPTPDHIGRALYLRRGAPP</sequence>
<evidence type="ECO:0000256" key="3">
    <source>
        <dbReference type="ARBA" id="ARBA00022840"/>
    </source>
</evidence>
<dbReference type="GO" id="GO:0003677">
    <property type="term" value="F:DNA binding"/>
    <property type="evidence" value="ECO:0007669"/>
    <property type="project" value="InterPro"/>
</dbReference>
<evidence type="ECO:0000256" key="2">
    <source>
        <dbReference type="ARBA" id="ARBA00022741"/>
    </source>
</evidence>
<dbReference type="PANTHER" id="PTHR32039">
    <property type="entry name" value="MAGNESIUM-CHELATASE SUBUNIT CHLI"/>
    <property type="match status" value="1"/>
</dbReference>
<protein>
    <submittedName>
        <fullName evidence="5">Mg chelatase-like protein</fullName>
    </submittedName>
</protein>
<dbReference type="AlphaFoldDB" id="A0A1E2SJL4"/>
<dbReference type="PANTHER" id="PTHR32039:SF7">
    <property type="entry name" value="COMPETENCE PROTEIN COMM"/>
    <property type="match status" value="1"/>
</dbReference>
<dbReference type="Pfam" id="PF13335">
    <property type="entry name" value="Mg_chelatase_C"/>
    <property type="match status" value="1"/>
</dbReference>
<dbReference type="EMBL" id="LNZG01000025">
    <property type="protein sequence ID" value="ODA89911.1"/>
    <property type="molecule type" value="Genomic_DNA"/>
</dbReference>
<gene>
    <name evidence="5" type="ORF">ATY41_11720</name>
</gene>
<dbReference type="SMART" id="SM00382">
    <property type="entry name" value="AAA"/>
    <property type="match status" value="1"/>
</dbReference>
<dbReference type="InterPro" id="IPR000523">
    <property type="entry name" value="Mg_chelatse_chII-like_cat_dom"/>
</dbReference>
<dbReference type="InterPro" id="IPR004482">
    <property type="entry name" value="Mg_chelat-rel"/>
</dbReference>
<evidence type="ECO:0000313" key="5">
    <source>
        <dbReference type="EMBL" id="ODA89911.1"/>
    </source>
</evidence>
<comment type="caution">
    <text evidence="5">The sequence shown here is derived from an EMBL/GenBank/DDBJ whole genome shotgun (WGS) entry which is preliminary data.</text>
</comment>
<reference evidence="5 6" key="1">
    <citation type="submission" date="2015-11" db="EMBL/GenBank/DDBJ databases">
        <authorList>
            <person name="Zhang Y."/>
            <person name="Guo Z."/>
        </authorList>
    </citation>
    <scope>NUCLEOTIDE SEQUENCE [LARGE SCALE GENOMIC DNA]</scope>
    <source>
        <strain evidence="6">gdw1</strain>
    </source>
</reference>
<dbReference type="Proteomes" id="UP000094426">
    <property type="component" value="Unassembled WGS sequence"/>
</dbReference>
<dbReference type="OrthoDB" id="9813147at2"/>
<dbReference type="OMA" id="WFAFGEL"/>
<dbReference type="NCBIfam" id="TIGR00368">
    <property type="entry name" value="YifB family Mg chelatase-like AAA ATPase"/>
    <property type="match status" value="1"/>
</dbReference>
<evidence type="ECO:0000259" key="4">
    <source>
        <dbReference type="SMART" id="SM00382"/>
    </source>
</evidence>
<dbReference type="SUPFAM" id="SSF54211">
    <property type="entry name" value="Ribosomal protein S5 domain 2-like"/>
    <property type="match status" value="1"/>
</dbReference>
<organism evidence="5 6">
    <name type="scientific">Leifsonia xyli subsp. xyli</name>
    <dbReference type="NCBI Taxonomy" id="59736"/>
    <lineage>
        <taxon>Bacteria</taxon>
        <taxon>Bacillati</taxon>
        <taxon>Actinomycetota</taxon>
        <taxon>Actinomycetes</taxon>
        <taxon>Micrococcales</taxon>
        <taxon>Microbacteriaceae</taxon>
        <taxon>Leifsonia</taxon>
    </lineage>
</organism>
<dbReference type="InterPro" id="IPR027417">
    <property type="entry name" value="P-loop_NTPase"/>
</dbReference>
<keyword evidence="2" id="KW-0547">Nucleotide-binding</keyword>
<dbReference type="Pfam" id="PF13541">
    <property type="entry name" value="ChlI"/>
    <property type="match status" value="1"/>
</dbReference>
<keyword evidence="3" id="KW-0067">ATP-binding</keyword>
<dbReference type="Pfam" id="PF01078">
    <property type="entry name" value="Mg_chelatase"/>
    <property type="match status" value="1"/>
</dbReference>
<dbReference type="SUPFAM" id="SSF52540">
    <property type="entry name" value="P-loop containing nucleoside triphosphate hydrolases"/>
    <property type="match status" value="1"/>
</dbReference>
<accession>A0A1E2SJL4</accession>
<dbReference type="InterPro" id="IPR014721">
    <property type="entry name" value="Ribsml_uS5_D2-typ_fold_subgr"/>
</dbReference>
<dbReference type="InterPro" id="IPR025158">
    <property type="entry name" value="Mg_chelat-rel_C"/>
</dbReference>
<dbReference type="InterPro" id="IPR020568">
    <property type="entry name" value="Ribosomal_Su5_D2-typ_SF"/>
</dbReference>
<dbReference type="Gene3D" id="3.30.230.10">
    <property type="match status" value="1"/>
</dbReference>
<feature type="domain" description="AAA+ ATPase" evidence="4">
    <location>
        <begin position="212"/>
        <end position="395"/>
    </location>
</feature>
<dbReference type="InterPro" id="IPR001208">
    <property type="entry name" value="MCM_dom"/>
</dbReference>